<dbReference type="GO" id="GO:0016491">
    <property type="term" value="F:oxidoreductase activity"/>
    <property type="evidence" value="ECO:0007669"/>
    <property type="project" value="TreeGrafter"/>
</dbReference>
<sequence>MAVASLAEAIVSQVSDRVGGAAARGVRALVWGDPERKALERALGRAFAEVGAVHGGVLADFDVNQGFWEREGAAELSKVLVAGLTPSAARLAERAVDSLGRSRSDDERLDRIYRLRPVFTVLADEVRGESALHPVLGRADAARAGVSAAAIAEALGAVPASEDDRVRYLGWVVDQHRYVRTAGVVRNTHVQLPLDEVFVGLRAQRDRHPGDRARGWFEQERQKAVALLEAGQLDETGYEAALDRLQAQYGRRFTADDAGLPEQSVLVLDAVRDGPQVLVLGDPGTGKTTLLRYLALCHARGLLNGGSVLGRPARFPIYVRIGEYARQGYPRVGISDFLPGYLNRSECRAPGLARLLGQQLEAGRCLVLLDGLDEIGSAELRRGVVTAVTNFVAAHSRSGNRFVVTSRIAGYQAAALPEPFTALRLQDMDDDTISRFLQVYCRQVHQAETPANSQAAIIEAGARDATAIGQALRSNAGVRRLAVNPLLLTALVLVHRASGRLPHRRVEAYVEVCTALGRAWRSAQGVAEADLPDERILTRWLTELGAWMHQHRPEGSASRAELLGVLGPWWARHHGIDWDPNVLTAADPLGTDAGRGVLEFVDKADTHTGLLVERAPGRYGFAHLTFEEYYAGRALAFRGTATQRITALRSRLHDPRYTEPILLALGLIGTDYADQIDDVVAEAIYPGTEPSLHEDLLGRDFLFMLRVLADDTPVLTATIDAVVTTAITELLDPERSRCRFTGYRRALEQHLAALAGTKAAERYILAVDKHADLLTPDTMRPWIVLAGIAARLGTLPTTTATTLVHLATHATNPDVQVQAGSALTAGGGALTEPVITALVHLATHATNPSVQVQAGSALAAGGALTEPVITALVRLATHATNPDVRVQAVWALARGRALTEPVITVLVRLATHATNPDVRVQAVWALARGRALTEPVITVLVRLATHATNPDVRVQAVWTLADGGALTEPVITVLVRLATDATDPFVQVLAGVGLADGGVLTEPVITVLVRLATHATNPSVRVEAGVALARGRALTEPVITALVHLATHATNPAVQAQAGLALAAGGALTEPVITALVHLATHATNPDVRVQAVWTLADGGALTEPVITVLVRLATHATNPSVQAQAGLALARGGVLTEPVITVLVRLATHATNPSVQAQAGSALAGGGVLTEPVITVLVRLATDATNPAVRVQAVWALARGGALTEPVVTTLLQLAANNENTFARQETVEALQEAPPTPSLRKSLIELFRDDNHGVRRAAAATLVELSRRHPEHANEIRSDLASACTNPALGIRDKHEARTGWDYAHEGLSAHVEALTHTTITE</sequence>
<comment type="caution">
    <text evidence="2">The sequence shown here is derived from an EMBL/GenBank/DDBJ whole genome shotgun (WGS) entry which is preliminary data.</text>
</comment>
<dbReference type="Pfam" id="PF05729">
    <property type="entry name" value="NACHT"/>
    <property type="match status" value="1"/>
</dbReference>
<dbReference type="InterPro" id="IPR007111">
    <property type="entry name" value="NACHT_NTPase"/>
</dbReference>
<dbReference type="Gene3D" id="3.40.50.300">
    <property type="entry name" value="P-loop containing nucleotide triphosphate hydrolases"/>
    <property type="match status" value="1"/>
</dbReference>
<evidence type="ECO:0000313" key="2">
    <source>
        <dbReference type="EMBL" id="TQL36934.1"/>
    </source>
</evidence>
<dbReference type="InterPro" id="IPR016024">
    <property type="entry name" value="ARM-type_fold"/>
</dbReference>
<dbReference type="InterPro" id="IPR011989">
    <property type="entry name" value="ARM-like"/>
</dbReference>
<dbReference type="PROSITE" id="PS50837">
    <property type="entry name" value="NACHT"/>
    <property type="match status" value="1"/>
</dbReference>
<name>A0A542XM66_SALAC</name>
<dbReference type="Pfam" id="PF13646">
    <property type="entry name" value="HEAT_2"/>
    <property type="match status" value="3"/>
</dbReference>
<dbReference type="InterPro" id="IPR027417">
    <property type="entry name" value="P-loop_NTPase"/>
</dbReference>
<protein>
    <submittedName>
        <fullName evidence="2">HEAT repeat protein</fullName>
    </submittedName>
</protein>
<gene>
    <name evidence="2" type="ORF">FB564_2071</name>
</gene>
<evidence type="ECO:0000313" key="3">
    <source>
        <dbReference type="Proteomes" id="UP000315983"/>
    </source>
</evidence>
<evidence type="ECO:0000259" key="1">
    <source>
        <dbReference type="PROSITE" id="PS50837"/>
    </source>
</evidence>
<dbReference type="PANTHER" id="PTHR12697">
    <property type="entry name" value="PBS LYASE HEAT-LIKE PROTEIN"/>
    <property type="match status" value="1"/>
</dbReference>
<feature type="domain" description="NACHT" evidence="1">
    <location>
        <begin position="275"/>
        <end position="407"/>
    </location>
</feature>
<organism evidence="2 3">
    <name type="scientific">Salinispora arenicola</name>
    <dbReference type="NCBI Taxonomy" id="168697"/>
    <lineage>
        <taxon>Bacteria</taxon>
        <taxon>Bacillati</taxon>
        <taxon>Actinomycetota</taxon>
        <taxon>Actinomycetes</taxon>
        <taxon>Micromonosporales</taxon>
        <taxon>Micromonosporaceae</taxon>
        <taxon>Salinispora</taxon>
    </lineage>
</organism>
<proteinExistence type="predicted"/>
<reference evidence="2 3" key="1">
    <citation type="submission" date="2019-06" db="EMBL/GenBank/DDBJ databases">
        <title>Sequencing the genomes of 1000 actinobacteria strains.</title>
        <authorList>
            <person name="Klenk H.-P."/>
        </authorList>
    </citation>
    <scope>NUCLEOTIDE SEQUENCE [LARGE SCALE GENOMIC DNA]</scope>
    <source>
        <strain evidence="2 3">DSM 44819</strain>
    </source>
</reference>
<dbReference type="Proteomes" id="UP000315983">
    <property type="component" value="Unassembled WGS sequence"/>
</dbReference>
<dbReference type="SUPFAM" id="SSF52540">
    <property type="entry name" value="P-loop containing nucleoside triphosphate hydrolases"/>
    <property type="match status" value="1"/>
</dbReference>
<dbReference type="PANTHER" id="PTHR12697:SF5">
    <property type="entry name" value="DEOXYHYPUSINE HYDROXYLASE"/>
    <property type="match status" value="1"/>
</dbReference>
<dbReference type="Gene3D" id="1.25.10.10">
    <property type="entry name" value="Leucine-rich Repeat Variant"/>
    <property type="match status" value="3"/>
</dbReference>
<accession>A0A542XM66</accession>
<dbReference type="EMBL" id="VFOL01000001">
    <property type="protein sequence ID" value="TQL36934.1"/>
    <property type="molecule type" value="Genomic_DNA"/>
</dbReference>
<dbReference type="SUPFAM" id="SSF48371">
    <property type="entry name" value="ARM repeat"/>
    <property type="match status" value="1"/>
</dbReference>